<dbReference type="AlphaFoldDB" id="A0A364JXU2"/>
<protein>
    <submittedName>
        <fullName evidence="1">Carbonic anhydrase/acetyltransferase-like protein (Isoleucine patch superfamily)</fullName>
    </submittedName>
</protein>
<organism evidence="1 2">
    <name type="scientific">Falsochrobactrum ovis</name>
    <dbReference type="NCBI Taxonomy" id="1293442"/>
    <lineage>
        <taxon>Bacteria</taxon>
        <taxon>Pseudomonadati</taxon>
        <taxon>Pseudomonadota</taxon>
        <taxon>Alphaproteobacteria</taxon>
        <taxon>Hyphomicrobiales</taxon>
        <taxon>Brucellaceae</taxon>
        <taxon>Falsochrobactrum</taxon>
    </lineage>
</organism>
<dbReference type="GO" id="GO:0016740">
    <property type="term" value="F:transferase activity"/>
    <property type="evidence" value="ECO:0007669"/>
    <property type="project" value="UniProtKB-KW"/>
</dbReference>
<dbReference type="CDD" id="cd04645">
    <property type="entry name" value="LbH_gamma_CA_like"/>
    <property type="match status" value="1"/>
</dbReference>
<dbReference type="PANTHER" id="PTHR13061:SF29">
    <property type="entry name" value="GAMMA CARBONIC ANHYDRASE-LIKE 1, MITOCHONDRIAL-RELATED"/>
    <property type="match status" value="1"/>
</dbReference>
<keyword evidence="1" id="KW-0808">Transferase</keyword>
<evidence type="ECO:0000313" key="1">
    <source>
        <dbReference type="EMBL" id="RAK32252.1"/>
    </source>
</evidence>
<keyword evidence="2" id="KW-1185">Reference proteome</keyword>
<dbReference type="Pfam" id="PF00132">
    <property type="entry name" value="Hexapep"/>
    <property type="match status" value="1"/>
</dbReference>
<dbReference type="InterPro" id="IPR011004">
    <property type="entry name" value="Trimer_LpxA-like_sf"/>
</dbReference>
<evidence type="ECO:0000313" key="2">
    <source>
        <dbReference type="Proteomes" id="UP000249453"/>
    </source>
</evidence>
<sequence length="180" mass="19350">MPIYSYNGHKPEFHDKKSNWVAPDASLIGKVVAGENASFWYGAVLRGDNEFITVGANSNIQEHCVLHTDLGYPLTIGKGCTIGHRAILHGCALGDNTLIGMGAIVLNGAKIGNNCLVGAGALVTEGKEFPDNSLIVGSPARVIRELDEQAVEQLRISAQHYVEKAHSFMRNVELVDDLAL</sequence>
<dbReference type="InterPro" id="IPR001451">
    <property type="entry name" value="Hexapep"/>
</dbReference>
<reference evidence="1 2" key="1">
    <citation type="submission" date="2018-06" db="EMBL/GenBank/DDBJ databases">
        <title>Genomic Encyclopedia of Type Strains, Phase IV (KMG-IV): sequencing the most valuable type-strain genomes for metagenomic binning, comparative biology and taxonomic classification.</title>
        <authorList>
            <person name="Goeker M."/>
        </authorList>
    </citation>
    <scope>NUCLEOTIDE SEQUENCE [LARGE SCALE GENOMIC DNA]</scope>
    <source>
        <strain evidence="1 2">DSM 26720</strain>
    </source>
</reference>
<dbReference type="RefSeq" id="WP_111574490.1">
    <property type="nucleotide sequence ID" value="NZ_JBHEEY010000003.1"/>
</dbReference>
<dbReference type="OrthoDB" id="9803036at2"/>
<dbReference type="Gene3D" id="2.160.10.10">
    <property type="entry name" value="Hexapeptide repeat proteins"/>
    <property type="match status" value="1"/>
</dbReference>
<proteinExistence type="predicted"/>
<dbReference type="SUPFAM" id="SSF51161">
    <property type="entry name" value="Trimeric LpxA-like enzymes"/>
    <property type="match status" value="1"/>
</dbReference>
<dbReference type="InterPro" id="IPR047324">
    <property type="entry name" value="LbH_gamma_CA-like"/>
</dbReference>
<dbReference type="EMBL" id="QLMK01000002">
    <property type="protein sequence ID" value="RAK32252.1"/>
    <property type="molecule type" value="Genomic_DNA"/>
</dbReference>
<name>A0A364JXU2_9HYPH</name>
<dbReference type="InterPro" id="IPR050484">
    <property type="entry name" value="Transf_Hexapept/Carb_Anhydrase"/>
</dbReference>
<dbReference type="Proteomes" id="UP000249453">
    <property type="component" value="Unassembled WGS sequence"/>
</dbReference>
<comment type="caution">
    <text evidence="1">The sequence shown here is derived from an EMBL/GenBank/DDBJ whole genome shotgun (WGS) entry which is preliminary data.</text>
</comment>
<gene>
    <name evidence="1" type="ORF">C7374_102255</name>
</gene>
<accession>A0A364JXU2</accession>
<dbReference type="PANTHER" id="PTHR13061">
    <property type="entry name" value="DYNACTIN SUBUNIT P25"/>
    <property type="match status" value="1"/>
</dbReference>